<keyword evidence="16" id="KW-1185">Reference proteome</keyword>
<keyword evidence="6 11" id="KW-0949">S-adenosyl-L-methionine</keyword>
<dbReference type="SUPFAM" id="SSF53335">
    <property type="entry name" value="S-adenosyl-L-methionine-dependent methyltransferases"/>
    <property type="match status" value="1"/>
</dbReference>
<dbReference type="InterPro" id="IPR025789">
    <property type="entry name" value="DOT1_dom"/>
</dbReference>
<evidence type="ECO:0000256" key="4">
    <source>
        <dbReference type="ARBA" id="ARBA00022603"/>
    </source>
</evidence>
<dbReference type="EC" id="2.1.1.360" evidence="2 11"/>
<evidence type="ECO:0000256" key="5">
    <source>
        <dbReference type="ARBA" id="ARBA00022679"/>
    </source>
</evidence>
<keyword evidence="7 11" id="KW-0156">Chromatin regulator</keyword>
<proteinExistence type="inferred from homology"/>
<keyword evidence="13" id="KW-0732">Signal</keyword>
<evidence type="ECO:0000313" key="16">
    <source>
        <dbReference type="Proteomes" id="UP001168821"/>
    </source>
</evidence>
<dbReference type="GO" id="GO:0005634">
    <property type="term" value="C:nucleus"/>
    <property type="evidence" value="ECO:0007669"/>
    <property type="project" value="UniProtKB-SubCell"/>
</dbReference>
<name>A0AA38M023_9CUCU</name>
<dbReference type="GO" id="GO:0006281">
    <property type="term" value="P:DNA repair"/>
    <property type="evidence" value="ECO:0007669"/>
    <property type="project" value="TreeGrafter"/>
</dbReference>
<evidence type="ECO:0000259" key="14">
    <source>
        <dbReference type="PROSITE" id="PS51569"/>
    </source>
</evidence>
<accession>A0AA38M023</accession>
<evidence type="ECO:0000256" key="6">
    <source>
        <dbReference type="ARBA" id="ARBA00022691"/>
    </source>
</evidence>
<comment type="function">
    <text evidence="11">Histone methyltransferase that specifically trimethylates histone H3 to form H3K79me3. This methylation is required for telomere silencing and for the pachytene checkpoint during the meiotic cell cycle by allowing the recruitment of RAD9 to double strand breaks. Nucleosomes are preferred as substrate compared to free histone.</text>
</comment>
<dbReference type="EMBL" id="JALNTZ010000170">
    <property type="protein sequence ID" value="KAJ3636373.1"/>
    <property type="molecule type" value="Genomic_DNA"/>
</dbReference>
<dbReference type="Gene3D" id="3.40.50.150">
    <property type="entry name" value="Vaccinia Virus protein VP39"/>
    <property type="match status" value="1"/>
</dbReference>
<dbReference type="AlphaFoldDB" id="A0AA38M023"/>
<keyword evidence="4 11" id="KW-0489">Methyltransferase</keyword>
<reference evidence="15" key="1">
    <citation type="journal article" date="2023" name="G3 (Bethesda)">
        <title>Whole genome assemblies of Zophobas morio and Tenebrio molitor.</title>
        <authorList>
            <person name="Kaur S."/>
            <person name="Stinson S.A."/>
            <person name="diCenzo G.C."/>
        </authorList>
    </citation>
    <scope>NUCLEOTIDE SEQUENCE</scope>
    <source>
        <tissue evidence="15">Head and legs</tissue>
    </source>
</reference>
<evidence type="ECO:0000313" key="15">
    <source>
        <dbReference type="EMBL" id="KAJ3636373.1"/>
    </source>
</evidence>
<dbReference type="InterPro" id="IPR030445">
    <property type="entry name" value="H3-K79_meTrfase"/>
</dbReference>
<feature type="region of interest" description="Disordered" evidence="12">
    <location>
        <begin position="96"/>
        <end position="144"/>
    </location>
</feature>
<comment type="subcellular location">
    <subcellularLocation>
        <location evidence="1 11">Nucleus</location>
    </subcellularLocation>
</comment>
<evidence type="ECO:0000256" key="12">
    <source>
        <dbReference type="SAM" id="MobiDB-lite"/>
    </source>
</evidence>
<evidence type="ECO:0000256" key="10">
    <source>
        <dbReference type="ARBA" id="ARBA00047770"/>
    </source>
</evidence>
<feature type="signal peptide" evidence="13">
    <location>
        <begin position="1"/>
        <end position="24"/>
    </location>
</feature>
<feature type="domain" description="DOT1" evidence="14">
    <location>
        <begin position="1"/>
        <end position="88"/>
    </location>
</feature>
<feature type="compositionally biased region" description="Polar residues" evidence="12">
    <location>
        <begin position="124"/>
        <end position="133"/>
    </location>
</feature>
<dbReference type="PANTHER" id="PTHR21451">
    <property type="entry name" value="HISTONE H3 METHYLTRANSFERASE"/>
    <property type="match status" value="1"/>
</dbReference>
<evidence type="ECO:0000256" key="9">
    <source>
        <dbReference type="ARBA" id="ARBA00029821"/>
    </source>
</evidence>
<dbReference type="Pfam" id="PF08123">
    <property type="entry name" value="DOT1"/>
    <property type="match status" value="1"/>
</dbReference>
<evidence type="ECO:0000256" key="3">
    <source>
        <dbReference type="ARBA" id="ARBA00020987"/>
    </source>
</evidence>
<comment type="catalytic activity">
    <reaction evidence="10 11">
        <text>L-lysyl(79)-[histone H3] + 3 S-adenosyl-L-methionine = N(6),N(6),N(6)-trimethyl-L-lysyl(79)-[histone H3] + 3 S-adenosyl-L-homocysteine + 3 H(+)</text>
        <dbReference type="Rhea" id="RHEA:60328"/>
        <dbReference type="Rhea" id="RHEA-COMP:15549"/>
        <dbReference type="Rhea" id="RHEA-COMP:15552"/>
        <dbReference type="ChEBI" id="CHEBI:15378"/>
        <dbReference type="ChEBI" id="CHEBI:29969"/>
        <dbReference type="ChEBI" id="CHEBI:57856"/>
        <dbReference type="ChEBI" id="CHEBI:59789"/>
        <dbReference type="ChEBI" id="CHEBI:61961"/>
        <dbReference type="EC" id="2.1.1.360"/>
    </reaction>
</comment>
<evidence type="ECO:0000256" key="1">
    <source>
        <dbReference type="ARBA" id="ARBA00004123"/>
    </source>
</evidence>
<comment type="miscellaneous">
    <text evidence="11">In contrast to other lysine histone methyltransferases, it does not contain a SET domain, suggesting the existence of another mechanism for methylation of lysine residues of histones.</text>
</comment>
<organism evidence="15 16">
    <name type="scientific">Zophobas morio</name>
    <dbReference type="NCBI Taxonomy" id="2755281"/>
    <lineage>
        <taxon>Eukaryota</taxon>
        <taxon>Metazoa</taxon>
        <taxon>Ecdysozoa</taxon>
        <taxon>Arthropoda</taxon>
        <taxon>Hexapoda</taxon>
        <taxon>Insecta</taxon>
        <taxon>Pterygota</taxon>
        <taxon>Neoptera</taxon>
        <taxon>Endopterygota</taxon>
        <taxon>Coleoptera</taxon>
        <taxon>Polyphaga</taxon>
        <taxon>Cucujiformia</taxon>
        <taxon>Tenebrionidae</taxon>
        <taxon>Zophobas</taxon>
    </lineage>
</organism>
<keyword evidence="8 11" id="KW-0539">Nucleus</keyword>
<feature type="compositionally biased region" description="Polar residues" evidence="12">
    <location>
        <begin position="99"/>
        <end position="108"/>
    </location>
</feature>
<dbReference type="PANTHER" id="PTHR21451:SF0">
    <property type="entry name" value="HISTONE-LYSINE N-METHYLTRANSFERASE, H3 LYSINE-79 SPECIFIC"/>
    <property type="match status" value="1"/>
</dbReference>
<dbReference type="GO" id="GO:0000077">
    <property type="term" value="P:DNA damage checkpoint signaling"/>
    <property type="evidence" value="ECO:0007669"/>
    <property type="project" value="TreeGrafter"/>
</dbReference>
<evidence type="ECO:0000256" key="8">
    <source>
        <dbReference type="ARBA" id="ARBA00023242"/>
    </source>
</evidence>
<dbReference type="InterPro" id="IPR029063">
    <property type="entry name" value="SAM-dependent_MTases_sf"/>
</dbReference>
<sequence length="222" mass="24328">MSASIGKLILIIFLLLNFFVGTRIISSQAFCPINLRVTERNLDNLGTIMNVRRVTFSEEGVSWTGKPLDYYIHVIDRSKLEYFFLNRTSARTSVLLKENGSSPRSLSTNRKRRKGDSKREDASSVENNLSDATRVSENHVKPQHSLAADSDSLLSLNESPSTALLLSSSSSCDEQINTPLECHITNPNDSLRIGVAGSSTSSSFSISATSPFSLLESPVLQA</sequence>
<dbReference type="GO" id="GO:0032259">
    <property type="term" value="P:methylation"/>
    <property type="evidence" value="ECO:0007669"/>
    <property type="project" value="UniProtKB-KW"/>
</dbReference>
<evidence type="ECO:0000256" key="11">
    <source>
        <dbReference type="RuleBase" id="RU271113"/>
    </source>
</evidence>
<evidence type="ECO:0000256" key="13">
    <source>
        <dbReference type="SAM" id="SignalP"/>
    </source>
</evidence>
<evidence type="ECO:0000256" key="7">
    <source>
        <dbReference type="ARBA" id="ARBA00022853"/>
    </source>
</evidence>
<dbReference type="GO" id="GO:0140956">
    <property type="term" value="F:histone H3K79 trimethyltransferase activity"/>
    <property type="evidence" value="ECO:0007669"/>
    <property type="project" value="UniProtKB-EC"/>
</dbReference>
<dbReference type="PROSITE" id="PS51569">
    <property type="entry name" value="DOT1"/>
    <property type="match status" value="1"/>
</dbReference>
<feature type="non-terminal residue" evidence="15">
    <location>
        <position position="1"/>
    </location>
</feature>
<protein>
    <recommendedName>
        <fullName evidence="3 11">Histone-lysine N-methyltransferase, H3 lysine-79 specific</fullName>
        <ecNumber evidence="2 11">2.1.1.360</ecNumber>
    </recommendedName>
    <alternativeName>
        <fullName evidence="9 11">Histone H3-K79 methyltransferase</fullName>
    </alternativeName>
</protein>
<comment type="similarity">
    <text evidence="11">Belongs to the class I-like SAM-binding methyltransferase superfamily. DOT1 family.</text>
</comment>
<feature type="chain" id="PRO_5041311637" description="Histone-lysine N-methyltransferase, H3 lysine-79 specific" evidence="13">
    <location>
        <begin position="25"/>
        <end position="222"/>
    </location>
</feature>
<gene>
    <name evidence="15" type="ORF">Zmor_004374</name>
</gene>
<dbReference type="Proteomes" id="UP001168821">
    <property type="component" value="Unassembled WGS sequence"/>
</dbReference>
<keyword evidence="5 11" id="KW-0808">Transferase</keyword>
<evidence type="ECO:0000256" key="2">
    <source>
        <dbReference type="ARBA" id="ARBA00012190"/>
    </source>
</evidence>
<comment type="caution">
    <text evidence="15">The sequence shown here is derived from an EMBL/GenBank/DDBJ whole genome shotgun (WGS) entry which is preliminary data.</text>
</comment>